<comment type="pathway">
    <text evidence="1">Amino-acid biosynthesis; L-cysteine biosynthesis; L-cysteine from L-serine: step 1/2.</text>
</comment>
<evidence type="ECO:0000256" key="2">
    <source>
        <dbReference type="ARBA" id="ARBA00007274"/>
    </source>
</evidence>
<evidence type="ECO:0000256" key="8">
    <source>
        <dbReference type="ARBA" id="ARBA00049486"/>
    </source>
</evidence>
<comment type="similarity">
    <text evidence="2">Belongs to the transferase hexapeptide repeat family.</text>
</comment>
<organism evidence="10 11">
    <name type="scientific">Piscinibacter gummiphilus</name>
    <dbReference type="NCBI Taxonomy" id="946333"/>
    <lineage>
        <taxon>Bacteria</taxon>
        <taxon>Pseudomonadati</taxon>
        <taxon>Pseudomonadota</taxon>
        <taxon>Betaproteobacteria</taxon>
        <taxon>Burkholderiales</taxon>
        <taxon>Sphaerotilaceae</taxon>
        <taxon>Piscinibacter</taxon>
    </lineage>
</organism>
<comment type="catalytic activity">
    <reaction evidence="8">
        <text>L-serine + acetyl-CoA = O-acetyl-L-serine + CoA</text>
        <dbReference type="Rhea" id="RHEA:24560"/>
        <dbReference type="ChEBI" id="CHEBI:33384"/>
        <dbReference type="ChEBI" id="CHEBI:57287"/>
        <dbReference type="ChEBI" id="CHEBI:57288"/>
        <dbReference type="ChEBI" id="CHEBI:58340"/>
        <dbReference type="EC" id="2.3.1.30"/>
    </reaction>
</comment>
<dbReference type="Pfam" id="PF00132">
    <property type="entry name" value="Hexapep"/>
    <property type="match status" value="1"/>
</dbReference>
<evidence type="ECO:0000313" key="11">
    <source>
        <dbReference type="Proteomes" id="UP001303946"/>
    </source>
</evidence>
<protein>
    <recommendedName>
        <fullName evidence="4">Serine acetyltransferase</fullName>
        <ecNumber evidence="3">2.3.1.30</ecNumber>
    </recommendedName>
</protein>
<dbReference type="PANTHER" id="PTHR42811">
    <property type="entry name" value="SERINE ACETYLTRANSFERASE"/>
    <property type="match status" value="1"/>
</dbReference>
<dbReference type="GO" id="GO:0009001">
    <property type="term" value="F:serine O-acetyltransferase activity"/>
    <property type="evidence" value="ECO:0007669"/>
    <property type="project" value="UniProtKB-EC"/>
</dbReference>
<evidence type="ECO:0000256" key="1">
    <source>
        <dbReference type="ARBA" id="ARBA00004876"/>
    </source>
</evidence>
<reference evidence="10 11" key="1">
    <citation type="submission" date="2023-10" db="EMBL/GenBank/DDBJ databases">
        <title>Bacteria for the degradation of biodegradable plastic PBAT(Polybutylene adipate terephthalate).</title>
        <authorList>
            <person name="Weon H.-Y."/>
            <person name="Yeon J."/>
        </authorList>
    </citation>
    <scope>NUCLEOTIDE SEQUENCE [LARGE SCALE GENOMIC DNA]</scope>
    <source>
        <strain evidence="10 11">SBD 7-3</strain>
    </source>
</reference>
<keyword evidence="5" id="KW-0028">Amino-acid biosynthesis</keyword>
<feature type="domain" description="Serine acetyltransferase N-terminal" evidence="9">
    <location>
        <begin position="8"/>
        <end position="112"/>
    </location>
</feature>
<dbReference type="CDD" id="cd03354">
    <property type="entry name" value="LbH_SAT"/>
    <property type="match status" value="1"/>
</dbReference>
<dbReference type="InterPro" id="IPR042122">
    <property type="entry name" value="Ser_AcTrfase_N_sf"/>
</dbReference>
<dbReference type="InterPro" id="IPR005881">
    <property type="entry name" value="Ser_O-AcTrfase"/>
</dbReference>
<dbReference type="NCBIfam" id="TIGR01172">
    <property type="entry name" value="cysE"/>
    <property type="match status" value="1"/>
</dbReference>
<dbReference type="Gene3D" id="1.10.3130.10">
    <property type="entry name" value="serine acetyltransferase, domain 1"/>
    <property type="match status" value="1"/>
</dbReference>
<dbReference type="InterPro" id="IPR053376">
    <property type="entry name" value="Serine_acetyltransferase"/>
</dbReference>
<evidence type="ECO:0000256" key="3">
    <source>
        <dbReference type="ARBA" id="ARBA00013266"/>
    </source>
</evidence>
<evidence type="ECO:0000256" key="6">
    <source>
        <dbReference type="ARBA" id="ARBA00022679"/>
    </source>
</evidence>
<evidence type="ECO:0000256" key="5">
    <source>
        <dbReference type="ARBA" id="ARBA00022605"/>
    </source>
</evidence>
<evidence type="ECO:0000259" key="9">
    <source>
        <dbReference type="SMART" id="SM00971"/>
    </source>
</evidence>
<gene>
    <name evidence="10" type="primary">cysE</name>
    <name evidence="10" type="ORF">RXV79_23905</name>
</gene>
<dbReference type="Pfam" id="PF06426">
    <property type="entry name" value="SATase_N"/>
    <property type="match status" value="1"/>
</dbReference>
<dbReference type="RefSeq" id="WP_316700583.1">
    <property type="nucleotide sequence ID" value="NZ_CP136336.1"/>
</dbReference>
<name>A0ABZ0CZK9_9BURK</name>
<dbReference type="InterPro" id="IPR045304">
    <property type="entry name" value="LbH_SAT"/>
</dbReference>
<dbReference type="InterPro" id="IPR001451">
    <property type="entry name" value="Hexapep"/>
</dbReference>
<dbReference type="NCBIfam" id="NF041874">
    <property type="entry name" value="EPS_EpsC"/>
    <property type="match status" value="1"/>
</dbReference>
<dbReference type="EMBL" id="CP136336">
    <property type="protein sequence ID" value="WOB07934.1"/>
    <property type="molecule type" value="Genomic_DNA"/>
</dbReference>
<dbReference type="SMART" id="SM00971">
    <property type="entry name" value="SATase_N"/>
    <property type="match status" value="1"/>
</dbReference>
<sequence>MNAPADPIWQALRADATQLAHAEPVLARLLRAVILDQPSLEAALAELLAHKLASAELPVDDLRTLVRDALQAEPQIGQLARADLAAISERDPAAGSSVNPVLNHKGFHALQTHRIAHWYWGRNRRALAQCLQGRASEVFAVDIHPAAVVGAGVFIDHATGVVIGETAVVGDNVSILQGVTLGGTGKETGDRHPKIGRGVLLSAGAKVLGNIRVGDGAKVGAGSVVLDEVPPHKTVVGVPARVVGTPRADQPALDMDQHIDLDGGG</sequence>
<dbReference type="EC" id="2.3.1.30" evidence="3"/>
<keyword evidence="7 10" id="KW-0012">Acyltransferase</keyword>
<dbReference type="InterPro" id="IPR011004">
    <property type="entry name" value="Trimer_LpxA-like_sf"/>
</dbReference>
<keyword evidence="11" id="KW-1185">Reference proteome</keyword>
<proteinExistence type="inferred from homology"/>
<dbReference type="InterPro" id="IPR010493">
    <property type="entry name" value="Ser_AcTrfase_N"/>
</dbReference>
<keyword evidence="6 10" id="KW-0808">Transferase</keyword>
<evidence type="ECO:0000313" key="10">
    <source>
        <dbReference type="EMBL" id="WOB07934.1"/>
    </source>
</evidence>
<dbReference type="Proteomes" id="UP001303946">
    <property type="component" value="Chromosome"/>
</dbReference>
<evidence type="ECO:0000256" key="7">
    <source>
        <dbReference type="ARBA" id="ARBA00023315"/>
    </source>
</evidence>
<evidence type="ECO:0000256" key="4">
    <source>
        <dbReference type="ARBA" id="ARBA00018522"/>
    </source>
</evidence>
<dbReference type="Gene3D" id="2.160.10.10">
    <property type="entry name" value="Hexapeptide repeat proteins"/>
    <property type="match status" value="1"/>
</dbReference>
<dbReference type="SUPFAM" id="SSF51161">
    <property type="entry name" value="Trimeric LpxA-like enzymes"/>
    <property type="match status" value="1"/>
</dbReference>
<accession>A0ABZ0CZK9</accession>